<evidence type="ECO:0000313" key="1">
    <source>
        <dbReference type="EMBL" id="CAK3921963.1"/>
    </source>
</evidence>
<dbReference type="AlphaFoldDB" id="A0AAI8YVL8"/>
<keyword evidence="2" id="KW-1185">Reference proteome</keyword>
<protein>
    <submittedName>
        <fullName evidence="1">Uncharacterized protein</fullName>
    </submittedName>
</protein>
<dbReference type="Proteomes" id="UP001296104">
    <property type="component" value="Unassembled WGS sequence"/>
</dbReference>
<accession>A0AAI8YVL8</accession>
<dbReference type="EMBL" id="CAVMBE010000012">
    <property type="protein sequence ID" value="CAK3921963.1"/>
    <property type="molecule type" value="Genomic_DNA"/>
</dbReference>
<gene>
    <name evidence="1" type="ORF">LECACI_7A002790</name>
</gene>
<comment type="caution">
    <text evidence="1">The sequence shown here is derived from an EMBL/GenBank/DDBJ whole genome shotgun (WGS) entry which is preliminary data.</text>
</comment>
<evidence type="ECO:0000313" key="2">
    <source>
        <dbReference type="Proteomes" id="UP001296104"/>
    </source>
</evidence>
<sequence>MGTASGHGESRETGQTRFAAANRPDDLFRIVNILQEESKKPCPSLLRTISKLPCKCCIQATRYIVTRGEGDNLNTRWREIVDLYNLTHYLQDNKSANLVIHEVVKMVQEASLDCAVGVVFDGDYRSSSNIEVLQHMLVDYAVDDLPAERLADQKQEENEA</sequence>
<reference evidence="1" key="1">
    <citation type="submission" date="2023-11" db="EMBL/GenBank/DDBJ databases">
        <authorList>
            <person name="Alioto T."/>
            <person name="Alioto T."/>
            <person name="Gomez Garrido J."/>
        </authorList>
    </citation>
    <scope>NUCLEOTIDE SEQUENCE</scope>
</reference>
<name>A0AAI8YVL8_9PEZI</name>
<organism evidence="1 2">
    <name type="scientific">Lecanosticta acicola</name>
    <dbReference type="NCBI Taxonomy" id="111012"/>
    <lineage>
        <taxon>Eukaryota</taxon>
        <taxon>Fungi</taxon>
        <taxon>Dikarya</taxon>
        <taxon>Ascomycota</taxon>
        <taxon>Pezizomycotina</taxon>
        <taxon>Dothideomycetes</taxon>
        <taxon>Dothideomycetidae</taxon>
        <taxon>Mycosphaerellales</taxon>
        <taxon>Mycosphaerellaceae</taxon>
        <taxon>Lecanosticta</taxon>
    </lineage>
</organism>
<proteinExistence type="predicted"/>